<dbReference type="Pfam" id="PF21338">
    <property type="entry name" value="Top1B_N_bact"/>
    <property type="match status" value="1"/>
</dbReference>
<evidence type="ECO:0000256" key="1">
    <source>
        <dbReference type="ARBA" id="ARBA00000213"/>
    </source>
</evidence>
<organism evidence="9 10">
    <name type="scientific">Agrobacterium larrymoorei</name>
    <dbReference type="NCBI Taxonomy" id="160699"/>
    <lineage>
        <taxon>Bacteria</taxon>
        <taxon>Pseudomonadati</taxon>
        <taxon>Pseudomonadota</taxon>
        <taxon>Alphaproteobacteria</taxon>
        <taxon>Hyphomicrobiales</taxon>
        <taxon>Rhizobiaceae</taxon>
        <taxon>Rhizobium/Agrobacterium group</taxon>
        <taxon>Agrobacterium</taxon>
    </lineage>
</organism>
<reference evidence="9 10" key="1">
    <citation type="submission" date="2023-07" db="EMBL/GenBank/DDBJ databases">
        <title>Functional and genomic diversity of the sorghum phyllosphere microbiome.</title>
        <authorList>
            <person name="Shade A."/>
        </authorList>
    </citation>
    <scope>NUCLEOTIDE SEQUENCE [LARGE SCALE GENOMIC DNA]</scope>
    <source>
        <strain evidence="9 10">SORGH_AS_1126</strain>
    </source>
</reference>
<dbReference type="SUPFAM" id="SSF56349">
    <property type="entry name" value="DNA breaking-rejoining enzymes"/>
    <property type="match status" value="1"/>
</dbReference>
<accession>A0ABU0UET2</accession>
<evidence type="ECO:0000313" key="10">
    <source>
        <dbReference type="Proteomes" id="UP001224781"/>
    </source>
</evidence>
<proteinExistence type="inferred from homology"/>
<dbReference type="Pfam" id="PF01028">
    <property type="entry name" value="Topoisom_I"/>
    <property type="match status" value="1"/>
</dbReference>
<evidence type="ECO:0000256" key="5">
    <source>
        <dbReference type="ARBA" id="ARBA00023125"/>
    </source>
</evidence>
<dbReference type="InterPro" id="IPR014711">
    <property type="entry name" value="TopoI_cat_a-hlx-sub_euk"/>
</dbReference>
<dbReference type="InterPro" id="IPR013500">
    <property type="entry name" value="TopoI_cat_euk"/>
</dbReference>
<dbReference type="EC" id="5.6.2.1" evidence="3"/>
<evidence type="ECO:0000256" key="6">
    <source>
        <dbReference type="ARBA" id="ARBA00023235"/>
    </source>
</evidence>
<keyword evidence="6 9" id="KW-0413">Isomerase</keyword>
<sequence length="348" mass="38957">MRKLEGSAKIMNQHPVRLLKKIGLTYVSDQEPGIARERRGKGFSYRLPDGTLLSDKIEITRIRSLAIPPAYQRVWICIEPSGHLQATGFDARGRKQYRYHVDWHAFRGETKFFQLKSFGEALPAIRRRALSDIEKDINSQNRTLAALILLLDAAYLRVGNKTYLESNGTYGATTLLKRHVSLGETIELRFIAKGGQKVRRSLRHPRLQKILEEIADLPGKQLFVWQDENHMVHPIDSSALNSYLSETAGEGISAKTFRTWGGTLAGFCHAAERLASGSAPTIKSICEAAAEELSNTPAICRKSYVHPSVLDLATEPKAIKRLEAVLETPTKTISGLRADERRLISYLP</sequence>
<name>A0ABU0UET2_9HYPH</name>
<dbReference type="InterPro" id="IPR001631">
    <property type="entry name" value="TopoI"/>
</dbReference>
<comment type="caution">
    <text evidence="9">The sequence shown here is derived from an EMBL/GenBank/DDBJ whole genome shotgun (WGS) entry which is preliminary data.</text>
</comment>
<keyword evidence="5" id="KW-0238">DNA-binding</keyword>
<evidence type="ECO:0000259" key="8">
    <source>
        <dbReference type="Pfam" id="PF21338"/>
    </source>
</evidence>
<dbReference type="InterPro" id="IPR011010">
    <property type="entry name" value="DNA_brk_join_enz"/>
</dbReference>
<keyword evidence="4" id="KW-0799">Topoisomerase</keyword>
<evidence type="ECO:0000313" key="9">
    <source>
        <dbReference type="EMBL" id="MDQ1183452.1"/>
    </source>
</evidence>
<dbReference type="InterPro" id="IPR035447">
    <property type="entry name" value="DNA_topo_I_N_sf"/>
</dbReference>
<comment type="similarity">
    <text evidence="2">Belongs to the type IB topoisomerase family.</text>
</comment>
<dbReference type="Proteomes" id="UP001224781">
    <property type="component" value="Unassembled WGS sequence"/>
</dbReference>
<dbReference type="PRINTS" id="PR00416">
    <property type="entry name" value="EUTPISMRASEI"/>
</dbReference>
<evidence type="ECO:0000256" key="3">
    <source>
        <dbReference type="ARBA" id="ARBA00012891"/>
    </source>
</evidence>
<dbReference type="InterPro" id="IPR049331">
    <property type="entry name" value="Top1B_N_bact"/>
</dbReference>
<evidence type="ECO:0000259" key="7">
    <source>
        <dbReference type="Pfam" id="PF01028"/>
    </source>
</evidence>
<gene>
    <name evidence="9" type="ORF">QE408_000574</name>
</gene>
<comment type="catalytic activity">
    <reaction evidence="1">
        <text>ATP-independent breakage of single-stranded DNA, followed by passage and rejoining.</text>
        <dbReference type="EC" id="5.6.2.1"/>
    </reaction>
</comment>
<dbReference type="Gene3D" id="3.30.66.10">
    <property type="entry name" value="DNA topoisomerase I domain"/>
    <property type="match status" value="1"/>
</dbReference>
<keyword evidence="10" id="KW-1185">Reference proteome</keyword>
<evidence type="ECO:0000256" key="4">
    <source>
        <dbReference type="ARBA" id="ARBA00023029"/>
    </source>
</evidence>
<evidence type="ECO:0000256" key="2">
    <source>
        <dbReference type="ARBA" id="ARBA00006645"/>
    </source>
</evidence>
<dbReference type="SUPFAM" id="SSF55869">
    <property type="entry name" value="DNA topoisomerase I domain"/>
    <property type="match status" value="1"/>
</dbReference>
<feature type="domain" description="DNA topoisomerase IB N-terminal" evidence="8">
    <location>
        <begin position="42"/>
        <end position="90"/>
    </location>
</feature>
<feature type="domain" description="DNA topoisomerase I catalytic core eukaryotic-type" evidence="7">
    <location>
        <begin position="108"/>
        <end position="264"/>
    </location>
</feature>
<dbReference type="GO" id="GO:0003917">
    <property type="term" value="F:DNA topoisomerase type I (single strand cut, ATP-independent) activity"/>
    <property type="evidence" value="ECO:0007669"/>
    <property type="project" value="UniProtKB-EC"/>
</dbReference>
<dbReference type="PROSITE" id="PS52038">
    <property type="entry name" value="TOPO_IB_2"/>
    <property type="match status" value="1"/>
</dbReference>
<dbReference type="Gene3D" id="1.10.132.120">
    <property type="match status" value="1"/>
</dbReference>
<protein>
    <recommendedName>
        <fullName evidence="3">DNA topoisomerase</fullName>
        <ecNumber evidence="3">5.6.2.1</ecNumber>
    </recommendedName>
</protein>
<dbReference type="Gene3D" id="3.90.15.10">
    <property type="entry name" value="Topoisomerase I, Chain A, domain 3"/>
    <property type="match status" value="1"/>
</dbReference>
<dbReference type="EMBL" id="JAUTBL010000001">
    <property type="protein sequence ID" value="MDQ1183452.1"/>
    <property type="molecule type" value="Genomic_DNA"/>
</dbReference>